<evidence type="ECO:0000313" key="3">
    <source>
        <dbReference type="EMBL" id="SMO44560.1"/>
    </source>
</evidence>
<reference evidence="3 4" key="1">
    <citation type="submission" date="2017-05" db="EMBL/GenBank/DDBJ databases">
        <authorList>
            <person name="Varghese N."/>
            <person name="Submissions S."/>
        </authorList>
    </citation>
    <scope>NUCLEOTIDE SEQUENCE [LARGE SCALE GENOMIC DNA]</scope>
    <source>
        <strain evidence="3 4">DSM 27040</strain>
    </source>
</reference>
<dbReference type="AlphaFoldDB" id="A0A521BCT5"/>
<keyword evidence="4" id="KW-1185">Reference proteome</keyword>
<dbReference type="RefSeq" id="WP_142532187.1">
    <property type="nucleotide sequence ID" value="NZ_FXTB01000001.1"/>
</dbReference>
<dbReference type="PANTHER" id="PTHR40252:SF2">
    <property type="entry name" value="BLR0328 PROTEIN"/>
    <property type="match status" value="1"/>
</dbReference>
<dbReference type="InterPro" id="IPR019494">
    <property type="entry name" value="FIST_C"/>
</dbReference>
<evidence type="ECO:0000259" key="2">
    <source>
        <dbReference type="SMART" id="SM01204"/>
    </source>
</evidence>
<organism evidence="3 4">
    <name type="scientific">Saccharicrinis carchari</name>
    <dbReference type="NCBI Taxonomy" id="1168039"/>
    <lineage>
        <taxon>Bacteria</taxon>
        <taxon>Pseudomonadati</taxon>
        <taxon>Bacteroidota</taxon>
        <taxon>Bacteroidia</taxon>
        <taxon>Marinilabiliales</taxon>
        <taxon>Marinilabiliaceae</taxon>
        <taxon>Saccharicrinis</taxon>
    </lineage>
</organism>
<dbReference type="Pfam" id="PF08495">
    <property type="entry name" value="FIST"/>
    <property type="match status" value="1"/>
</dbReference>
<dbReference type="PANTHER" id="PTHR40252">
    <property type="entry name" value="BLR0328 PROTEIN"/>
    <property type="match status" value="1"/>
</dbReference>
<protein>
    <submittedName>
        <fullName evidence="3">Uncharacterized conserved protein, contains FIST_N domain</fullName>
    </submittedName>
</protein>
<dbReference type="SMART" id="SM01204">
    <property type="entry name" value="FIST_C"/>
    <property type="match status" value="1"/>
</dbReference>
<dbReference type="Proteomes" id="UP000319040">
    <property type="component" value="Unassembled WGS sequence"/>
</dbReference>
<dbReference type="InterPro" id="IPR013702">
    <property type="entry name" value="FIST_domain_N"/>
</dbReference>
<dbReference type="EMBL" id="FXTB01000001">
    <property type="protein sequence ID" value="SMO44560.1"/>
    <property type="molecule type" value="Genomic_DNA"/>
</dbReference>
<evidence type="ECO:0000313" key="4">
    <source>
        <dbReference type="Proteomes" id="UP000319040"/>
    </source>
</evidence>
<gene>
    <name evidence="3" type="ORF">SAMN06265379_101863</name>
</gene>
<feature type="domain" description="FIST C-domain" evidence="2">
    <location>
        <begin position="227"/>
        <end position="355"/>
    </location>
</feature>
<dbReference type="OrthoDB" id="9770435at2"/>
<name>A0A521BCT5_SACCC</name>
<proteinExistence type="predicted"/>
<accession>A0A521BCT5</accession>
<dbReference type="SMART" id="SM00897">
    <property type="entry name" value="FIST"/>
    <property type="match status" value="1"/>
</dbReference>
<evidence type="ECO:0000259" key="1">
    <source>
        <dbReference type="SMART" id="SM00897"/>
    </source>
</evidence>
<sequence length="367" mass="40734">MKVKIAHSTKQDIDGILKDIKMQIGDCDPKFIQFYASPTINPEKISRGVYEMFEQTPVIGCSSSGEIVSGKMLENSIVLMALGEEIVEDCKIEVLTDITEDILAVDKSFVRLKDYYGEDLSQLDTKEHVGLLLIDGLSGMEEKINERIGDLTNITFVGGSAGDNMAFKKTYVYANGEYYSNAAVIALLKCNTAFSVLKTQSFKSLNKKALITKSEARRVMEINGKPASTEYARLMGTNDELVENQFFTHPLGISVVGDYFVRSPQRVDGNDVLFYCGINEGVELELLESQDIIESTKQDLAEKVQELGSVSALINFNCMFRTLELQDKNQTNAYGKLFADIPTVGLSTYGESYIGHMNQTATILLFK</sequence>
<dbReference type="Pfam" id="PF10442">
    <property type="entry name" value="FIST_C"/>
    <property type="match status" value="1"/>
</dbReference>
<feature type="domain" description="FIST" evidence="1">
    <location>
        <begin position="28"/>
        <end position="226"/>
    </location>
</feature>